<evidence type="ECO:0000256" key="2">
    <source>
        <dbReference type="PROSITE-ProRule" id="PRU00335"/>
    </source>
</evidence>
<comment type="caution">
    <text evidence="4">The sequence shown here is derived from an EMBL/GenBank/DDBJ whole genome shotgun (WGS) entry which is preliminary data.</text>
</comment>
<dbReference type="SUPFAM" id="SSF46689">
    <property type="entry name" value="Homeodomain-like"/>
    <property type="match status" value="1"/>
</dbReference>
<sequence>MAGGADDWLAGGSRRALAVERITAAATDLFLERGFDRVSVLDVAECAGCSRATLYRYVGGKPALVGAVVSAAAAGVADRVVQAVDGLDGADRVVEAILTSVAAVRADPTLSYWFTHTRTGAADGYLAASPDLTRLATTLTGITADDQAGQWIVRSVLTLLSWPGPDADAERHMVRRFVAPAFAT</sequence>
<dbReference type="Proteomes" id="UP000286208">
    <property type="component" value="Unassembled WGS sequence"/>
</dbReference>
<dbReference type="InterPro" id="IPR001647">
    <property type="entry name" value="HTH_TetR"/>
</dbReference>
<proteinExistence type="predicted"/>
<dbReference type="GO" id="GO:0000976">
    <property type="term" value="F:transcription cis-regulatory region binding"/>
    <property type="evidence" value="ECO:0007669"/>
    <property type="project" value="TreeGrafter"/>
</dbReference>
<dbReference type="PROSITE" id="PS50977">
    <property type="entry name" value="HTH_TETR_2"/>
    <property type="match status" value="1"/>
</dbReference>
<dbReference type="OrthoDB" id="4541857at2"/>
<dbReference type="PANTHER" id="PTHR30055:SF200">
    <property type="entry name" value="HTH-TYPE TRANSCRIPTIONAL REPRESSOR BDCR"/>
    <property type="match status" value="1"/>
</dbReference>
<reference evidence="4 5" key="1">
    <citation type="submission" date="2018-11" db="EMBL/GenBank/DDBJ databases">
        <title>Rhodococcus spongicola sp. nov. and Rhodococcus xishaensis sp. nov. from marine sponges.</title>
        <authorList>
            <person name="Li L."/>
            <person name="Lin H.W."/>
        </authorList>
    </citation>
    <scope>NUCLEOTIDE SEQUENCE [LARGE SCALE GENOMIC DNA]</scope>
    <source>
        <strain evidence="4 5">CCTCC AB2014297</strain>
    </source>
</reference>
<evidence type="ECO:0000256" key="1">
    <source>
        <dbReference type="ARBA" id="ARBA00023125"/>
    </source>
</evidence>
<dbReference type="InterPro" id="IPR009057">
    <property type="entry name" value="Homeodomain-like_sf"/>
</dbReference>
<evidence type="ECO:0000313" key="4">
    <source>
        <dbReference type="EMBL" id="RVW07423.1"/>
    </source>
</evidence>
<dbReference type="GO" id="GO:0003700">
    <property type="term" value="F:DNA-binding transcription factor activity"/>
    <property type="evidence" value="ECO:0007669"/>
    <property type="project" value="TreeGrafter"/>
</dbReference>
<dbReference type="PRINTS" id="PR00455">
    <property type="entry name" value="HTHTETR"/>
</dbReference>
<keyword evidence="5" id="KW-1185">Reference proteome</keyword>
<keyword evidence="1 2" id="KW-0238">DNA-binding</keyword>
<accession>A0A3S3ASL2</accession>
<organism evidence="4 5">
    <name type="scientific">Prescottella agglutinans</name>
    <dbReference type="NCBI Taxonomy" id="1644129"/>
    <lineage>
        <taxon>Bacteria</taxon>
        <taxon>Bacillati</taxon>
        <taxon>Actinomycetota</taxon>
        <taxon>Actinomycetes</taxon>
        <taxon>Mycobacteriales</taxon>
        <taxon>Nocardiaceae</taxon>
        <taxon>Prescottella</taxon>
    </lineage>
</organism>
<dbReference type="Pfam" id="PF00440">
    <property type="entry name" value="TetR_N"/>
    <property type="match status" value="1"/>
</dbReference>
<dbReference type="PANTHER" id="PTHR30055">
    <property type="entry name" value="HTH-TYPE TRANSCRIPTIONAL REGULATOR RUTR"/>
    <property type="match status" value="1"/>
</dbReference>
<feature type="domain" description="HTH tetR-type" evidence="3">
    <location>
        <begin position="16"/>
        <end position="76"/>
    </location>
</feature>
<dbReference type="AlphaFoldDB" id="A0A3S3ASL2"/>
<dbReference type="Gene3D" id="1.10.357.10">
    <property type="entry name" value="Tetracycline Repressor, domain 2"/>
    <property type="match status" value="1"/>
</dbReference>
<name>A0A3S3ASL2_9NOCA</name>
<protein>
    <submittedName>
        <fullName evidence="4">TetR/AcrR family transcriptional regulator</fullName>
    </submittedName>
</protein>
<dbReference type="EMBL" id="RKLP01000012">
    <property type="protein sequence ID" value="RVW07423.1"/>
    <property type="molecule type" value="Genomic_DNA"/>
</dbReference>
<dbReference type="InterPro" id="IPR050109">
    <property type="entry name" value="HTH-type_TetR-like_transc_reg"/>
</dbReference>
<evidence type="ECO:0000313" key="5">
    <source>
        <dbReference type="Proteomes" id="UP000286208"/>
    </source>
</evidence>
<evidence type="ECO:0000259" key="3">
    <source>
        <dbReference type="PROSITE" id="PS50977"/>
    </source>
</evidence>
<feature type="DNA-binding region" description="H-T-H motif" evidence="2">
    <location>
        <begin position="39"/>
        <end position="58"/>
    </location>
</feature>
<gene>
    <name evidence="4" type="ORF">EGT67_20790</name>
</gene>
<dbReference type="RefSeq" id="WP_127918005.1">
    <property type="nucleotide sequence ID" value="NZ_RKLP01000012.1"/>
</dbReference>